<dbReference type="EMBL" id="JAINUG010000030">
    <property type="protein sequence ID" value="KAJ8409518.1"/>
    <property type="molecule type" value="Genomic_DNA"/>
</dbReference>
<evidence type="ECO:0000256" key="1">
    <source>
        <dbReference type="SAM" id="MobiDB-lite"/>
    </source>
</evidence>
<sequence>MNPRQARRVWMLLYVPTPHASVMASPIYWQLEVQAASQTEPTIWTVSCSSAESLNPHAAGGGIPQSRAPASQPFAKVGLAEAPKD</sequence>
<comment type="caution">
    <text evidence="2">The sequence shown here is derived from an EMBL/GenBank/DDBJ whole genome shotgun (WGS) entry which is preliminary data.</text>
</comment>
<gene>
    <name evidence="2" type="ORF">AAFF_G00229190</name>
</gene>
<dbReference type="AlphaFoldDB" id="A0AAD7SWF4"/>
<name>A0AAD7SWF4_9TELE</name>
<accession>A0AAD7SWF4</accession>
<reference evidence="2" key="1">
    <citation type="journal article" date="2023" name="Science">
        <title>Genome structures resolve the early diversification of teleost fishes.</title>
        <authorList>
            <person name="Parey E."/>
            <person name="Louis A."/>
            <person name="Montfort J."/>
            <person name="Bouchez O."/>
            <person name="Roques C."/>
            <person name="Iampietro C."/>
            <person name="Lluch J."/>
            <person name="Castinel A."/>
            <person name="Donnadieu C."/>
            <person name="Desvignes T."/>
            <person name="Floi Bucao C."/>
            <person name="Jouanno E."/>
            <person name="Wen M."/>
            <person name="Mejri S."/>
            <person name="Dirks R."/>
            <person name="Jansen H."/>
            <person name="Henkel C."/>
            <person name="Chen W.J."/>
            <person name="Zahm M."/>
            <person name="Cabau C."/>
            <person name="Klopp C."/>
            <person name="Thompson A.W."/>
            <person name="Robinson-Rechavi M."/>
            <person name="Braasch I."/>
            <person name="Lecointre G."/>
            <person name="Bobe J."/>
            <person name="Postlethwait J.H."/>
            <person name="Berthelot C."/>
            <person name="Roest Crollius H."/>
            <person name="Guiguen Y."/>
        </authorList>
    </citation>
    <scope>NUCLEOTIDE SEQUENCE</scope>
    <source>
        <strain evidence="2">NC1722</strain>
    </source>
</reference>
<organism evidence="2 3">
    <name type="scientific">Aldrovandia affinis</name>
    <dbReference type="NCBI Taxonomy" id="143900"/>
    <lineage>
        <taxon>Eukaryota</taxon>
        <taxon>Metazoa</taxon>
        <taxon>Chordata</taxon>
        <taxon>Craniata</taxon>
        <taxon>Vertebrata</taxon>
        <taxon>Euteleostomi</taxon>
        <taxon>Actinopterygii</taxon>
        <taxon>Neopterygii</taxon>
        <taxon>Teleostei</taxon>
        <taxon>Notacanthiformes</taxon>
        <taxon>Halosauridae</taxon>
        <taxon>Aldrovandia</taxon>
    </lineage>
</organism>
<keyword evidence="3" id="KW-1185">Reference proteome</keyword>
<proteinExistence type="predicted"/>
<feature type="region of interest" description="Disordered" evidence="1">
    <location>
        <begin position="57"/>
        <end position="85"/>
    </location>
</feature>
<evidence type="ECO:0000313" key="2">
    <source>
        <dbReference type="EMBL" id="KAJ8409518.1"/>
    </source>
</evidence>
<dbReference type="Proteomes" id="UP001221898">
    <property type="component" value="Unassembled WGS sequence"/>
</dbReference>
<protein>
    <submittedName>
        <fullName evidence="2">Uncharacterized protein</fullName>
    </submittedName>
</protein>
<evidence type="ECO:0000313" key="3">
    <source>
        <dbReference type="Proteomes" id="UP001221898"/>
    </source>
</evidence>